<evidence type="ECO:0000313" key="1">
    <source>
        <dbReference type="EMBL" id="RBQ00036.1"/>
    </source>
</evidence>
<sequence>MDLSYQMVFKDGFLERAKRMSGLKTESAFAGALGVSESALSKAKRTGVASPILIVGLYSAFGFTPGEVATVKEVPDAPVASSQRLTA</sequence>
<evidence type="ECO:0000313" key="2">
    <source>
        <dbReference type="Proteomes" id="UP000252345"/>
    </source>
</evidence>
<dbReference type="Proteomes" id="UP000252345">
    <property type="component" value="Unassembled WGS sequence"/>
</dbReference>
<proteinExistence type="predicted"/>
<organism evidence="1 2">
    <name type="scientific">Bifidobacterium xylocopae</name>
    <dbReference type="NCBI Taxonomy" id="2493119"/>
    <lineage>
        <taxon>Bacteria</taxon>
        <taxon>Bacillati</taxon>
        <taxon>Actinomycetota</taxon>
        <taxon>Actinomycetes</taxon>
        <taxon>Bifidobacteriales</taxon>
        <taxon>Bifidobacteriaceae</taxon>
        <taxon>Bifidobacterium</taxon>
    </lineage>
</organism>
<comment type="caution">
    <text evidence="1">The sequence shown here is derived from an EMBL/GenBank/DDBJ whole genome shotgun (WGS) entry which is preliminary data.</text>
</comment>
<accession>A0A366KE84</accession>
<dbReference type="EMBL" id="PDCH01000001">
    <property type="protein sequence ID" value="RBQ00036.1"/>
    <property type="molecule type" value="Genomic_DNA"/>
</dbReference>
<gene>
    <name evidence="1" type="ORF">CRD59_00815</name>
</gene>
<name>A0A366KE84_9BIFI</name>
<dbReference type="AlphaFoldDB" id="A0A366KE84"/>
<evidence type="ECO:0008006" key="3">
    <source>
        <dbReference type="Google" id="ProtNLM"/>
    </source>
</evidence>
<reference evidence="1 2" key="1">
    <citation type="submission" date="2017-10" db="EMBL/GenBank/DDBJ databases">
        <title>Bifidobacterium xylocopum sp. nov. and Bifidobacterium aemilianum sp. nov., from the carpenter bee (Xylocopa violacea) digestive tract.</title>
        <authorList>
            <person name="Alberoni D."/>
            <person name="Baffoni L."/>
            <person name="Di Gioia D."/>
            <person name="Gaggia F."/>
            <person name="Biavati B."/>
        </authorList>
    </citation>
    <scope>NUCLEOTIDE SEQUENCE [LARGE SCALE GENOMIC DNA]</scope>
    <source>
        <strain evidence="1 2">XV2</strain>
    </source>
</reference>
<protein>
    <recommendedName>
        <fullName evidence="3">HTH cro/C1-type domain-containing protein</fullName>
    </recommendedName>
</protein>
<keyword evidence="2" id="KW-1185">Reference proteome</keyword>